<evidence type="ECO:0000313" key="2">
    <source>
        <dbReference type="Proteomes" id="UP000287144"/>
    </source>
</evidence>
<organism evidence="1 2">
    <name type="scientific">Fusarium oligoseptatum</name>
    <dbReference type="NCBI Taxonomy" id="2604345"/>
    <lineage>
        <taxon>Eukaryota</taxon>
        <taxon>Fungi</taxon>
        <taxon>Dikarya</taxon>
        <taxon>Ascomycota</taxon>
        <taxon>Pezizomycotina</taxon>
        <taxon>Sordariomycetes</taxon>
        <taxon>Hypocreomycetidae</taxon>
        <taxon>Hypocreales</taxon>
        <taxon>Nectriaceae</taxon>
        <taxon>Fusarium</taxon>
        <taxon>Fusarium solani species complex</taxon>
    </lineage>
</organism>
<reference evidence="1 2" key="1">
    <citation type="submission" date="2017-06" db="EMBL/GenBank/DDBJ databases">
        <title>Comparative genomic analysis of Ambrosia Fusariam Clade fungi.</title>
        <authorList>
            <person name="Stajich J.E."/>
            <person name="Carrillo J."/>
            <person name="Kijimoto T."/>
            <person name="Eskalen A."/>
            <person name="O'Donnell K."/>
            <person name="Kasson M."/>
        </authorList>
    </citation>
    <scope>NUCLEOTIDE SEQUENCE [LARGE SCALE GENOMIC DNA]</scope>
    <source>
        <strain evidence="1 2">NRRL62579</strain>
    </source>
</reference>
<dbReference type="AlphaFoldDB" id="A0A428TID1"/>
<dbReference type="Proteomes" id="UP000287144">
    <property type="component" value="Unassembled WGS sequence"/>
</dbReference>
<evidence type="ECO:0000313" key="1">
    <source>
        <dbReference type="EMBL" id="RSM01784.1"/>
    </source>
</evidence>
<protein>
    <submittedName>
        <fullName evidence="1">Uncharacterized protein</fullName>
    </submittedName>
</protein>
<proteinExistence type="predicted"/>
<keyword evidence="2" id="KW-1185">Reference proteome</keyword>
<sequence length="261" mass="28562">MAKTYFLAPNFSTAPPPKGPIHLGSILRNLTEFKCINRTPMTIPKAQLYPVDIKTEYEVSLRDLHSADFGIAAKVLGLVGLGARASVERTKGSNNVLSCQYLETTTFDVTDSYINDSMKDSRVKAFLRSNKKSVPIYMVTGLKIARGGSLTSSTSRTVALEADAGVVPHGTPLEVGVRAGYASSAEEGEKWGALTDFIAAFQVVKIWQDRKGEVKYQAHNEMAVMQSGTSSTHEPEYTILWDDELTLEEINKMFGMAEDGI</sequence>
<name>A0A428TID1_9HYPO</name>
<dbReference type="EMBL" id="NKCK01000081">
    <property type="protein sequence ID" value="RSM01784.1"/>
    <property type="molecule type" value="Genomic_DNA"/>
</dbReference>
<accession>A0A428TID1</accession>
<comment type="caution">
    <text evidence="1">The sequence shown here is derived from an EMBL/GenBank/DDBJ whole genome shotgun (WGS) entry which is preliminary data.</text>
</comment>
<gene>
    <name evidence="1" type="ORF">CEP52_008326</name>
</gene>